<evidence type="ECO:0000313" key="1">
    <source>
        <dbReference type="EMBL" id="PPJ71794.1"/>
    </source>
</evidence>
<reference evidence="1 3" key="1">
    <citation type="submission" date="2017-11" db="EMBL/GenBank/DDBJ databases">
        <authorList>
            <person name="Founou R.C."/>
            <person name="Founou L."/>
            <person name="Allam M."/>
            <person name="Ismail A."/>
            <person name="Essack S.Y."/>
        </authorList>
    </citation>
    <scope>NUCLEOTIDE SEQUENCE [LARGE SCALE GENOMIC DNA]</scope>
    <source>
        <strain evidence="1 3">G703N2B1</strain>
    </source>
</reference>
<gene>
    <name evidence="1" type="ORF">CV021_12790</name>
    <name evidence="2" type="ORF">NCTC6133_01627</name>
</gene>
<evidence type="ECO:0000313" key="2">
    <source>
        <dbReference type="EMBL" id="SUK44201.1"/>
    </source>
</evidence>
<sequence length="160" mass="18591">MTETINWDKFDKQIDNEEIKNAINDAKNSDFPDIPDGEYEVALENMVLKQSKKGDPMLTITFVILEGEFTDEKIWYNGVMQPSNDKAIGYQVHKNNVMLRSLLDQDEEDESTVFFKGFKQYNDLVLDLAEELVDSELALEIKTDKKGYQQYKITEVFETE</sequence>
<dbReference type="Proteomes" id="UP000238775">
    <property type="component" value="Unassembled WGS sequence"/>
</dbReference>
<dbReference type="Pfam" id="PF05037">
    <property type="entry name" value="DUF669"/>
    <property type="match status" value="1"/>
</dbReference>
<reference evidence="2 4" key="2">
    <citation type="submission" date="2018-06" db="EMBL/GenBank/DDBJ databases">
        <authorList>
            <consortium name="Pathogen Informatics"/>
            <person name="Doyle S."/>
        </authorList>
    </citation>
    <scope>NUCLEOTIDE SEQUENCE [LARGE SCALE GENOMIC DNA]</scope>
    <source>
        <strain evidence="2 4">NCTC6133</strain>
    </source>
</reference>
<protein>
    <submittedName>
        <fullName evidence="1">DUF669 domain-containing protein</fullName>
    </submittedName>
    <submittedName>
        <fullName evidence="2">Protein of uncharacterized function (DUF669)</fullName>
    </submittedName>
</protein>
<evidence type="ECO:0000313" key="3">
    <source>
        <dbReference type="Proteomes" id="UP000238775"/>
    </source>
</evidence>
<dbReference type="EMBL" id="UHAP01000001">
    <property type="protein sequence ID" value="SUK44201.1"/>
    <property type="molecule type" value="Genomic_DNA"/>
</dbReference>
<organism evidence="2 4">
    <name type="scientific">Staphylococcus aureus</name>
    <dbReference type="NCBI Taxonomy" id="1280"/>
    <lineage>
        <taxon>Bacteria</taxon>
        <taxon>Bacillati</taxon>
        <taxon>Bacillota</taxon>
        <taxon>Bacilli</taxon>
        <taxon>Bacillales</taxon>
        <taxon>Staphylococcaceae</taxon>
        <taxon>Staphylococcus</taxon>
    </lineage>
</organism>
<proteinExistence type="predicted"/>
<name>A0A2S6D350_STAAU</name>
<dbReference type="AlphaFoldDB" id="A0A2S6D350"/>
<evidence type="ECO:0000313" key="4">
    <source>
        <dbReference type="Proteomes" id="UP000255091"/>
    </source>
</evidence>
<dbReference type="RefSeq" id="WP_000140895.1">
    <property type="nucleotide sequence ID" value="NZ_BAABSP010000004.1"/>
</dbReference>
<dbReference type="InterPro" id="IPR007731">
    <property type="entry name" value="DUF669"/>
</dbReference>
<accession>A0A2S6D350</accession>
<dbReference type="EMBL" id="PGWZ01000462">
    <property type="protein sequence ID" value="PPJ71794.1"/>
    <property type="molecule type" value="Genomic_DNA"/>
</dbReference>
<dbReference type="Proteomes" id="UP000255091">
    <property type="component" value="Unassembled WGS sequence"/>
</dbReference>